<dbReference type="Gene3D" id="1.20.5.340">
    <property type="match status" value="1"/>
</dbReference>
<feature type="compositionally biased region" description="Polar residues" evidence="7">
    <location>
        <begin position="577"/>
        <end position="588"/>
    </location>
</feature>
<feature type="compositionally biased region" description="Basic and acidic residues" evidence="7">
    <location>
        <begin position="841"/>
        <end position="860"/>
    </location>
</feature>
<evidence type="ECO:0000256" key="4">
    <source>
        <dbReference type="ARBA" id="ARBA00022801"/>
    </source>
</evidence>
<dbReference type="PRINTS" id="PR00724">
    <property type="entry name" value="CRBOXYPTASEC"/>
</dbReference>
<protein>
    <recommendedName>
        <fullName evidence="6">Carboxypeptidase</fullName>
        <ecNumber evidence="6">3.4.16.-</ecNumber>
    </recommendedName>
</protein>
<evidence type="ECO:0000256" key="5">
    <source>
        <dbReference type="ARBA" id="ARBA00023180"/>
    </source>
</evidence>
<dbReference type="PANTHER" id="PTHR11802">
    <property type="entry name" value="SERINE PROTEASE FAMILY S10 SERINE CARBOXYPEPTIDASE"/>
    <property type="match status" value="1"/>
</dbReference>
<dbReference type="OrthoDB" id="432685at2759"/>
<evidence type="ECO:0000256" key="6">
    <source>
        <dbReference type="RuleBase" id="RU361156"/>
    </source>
</evidence>
<feature type="compositionally biased region" description="Acidic residues" evidence="7">
    <location>
        <begin position="1024"/>
        <end position="1050"/>
    </location>
</feature>
<gene>
    <name evidence="8" type="ORF">TRAPUB_1772</name>
</gene>
<evidence type="ECO:0000313" key="9">
    <source>
        <dbReference type="Proteomes" id="UP000184267"/>
    </source>
</evidence>
<evidence type="ECO:0000256" key="3">
    <source>
        <dbReference type="ARBA" id="ARBA00022670"/>
    </source>
</evidence>
<keyword evidence="9" id="KW-1185">Reference proteome</keyword>
<feature type="compositionally biased region" description="Basic and acidic residues" evidence="7">
    <location>
        <begin position="564"/>
        <end position="574"/>
    </location>
</feature>
<dbReference type="PANTHER" id="PTHR11802:SF64">
    <property type="entry name" value="CARBOXYPEPTIDASE"/>
    <property type="match status" value="1"/>
</dbReference>
<evidence type="ECO:0000256" key="1">
    <source>
        <dbReference type="ARBA" id="ARBA00009431"/>
    </source>
</evidence>
<feature type="compositionally biased region" description="Low complexity" evidence="7">
    <location>
        <begin position="664"/>
        <end position="675"/>
    </location>
</feature>
<dbReference type="InterPro" id="IPR001563">
    <property type="entry name" value="Peptidase_S10"/>
</dbReference>
<feature type="compositionally biased region" description="Basic and acidic residues" evidence="7">
    <location>
        <begin position="631"/>
        <end position="642"/>
    </location>
</feature>
<name>A0A1M2VIF9_TRAPU</name>
<dbReference type="GO" id="GO:0000324">
    <property type="term" value="C:fungal-type vacuole"/>
    <property type="evidence" value="ECO:0007669"/>
    <property type="project" value="TreeGrafter"/>
</dbReference>
<feature type="region of interest" description="Disordered" evidence="7">
    <location>
        <begin position="841"/>
        <end position="862"/>
    </location>
</feature>
<comment type="caution">
    <text evidence="8">The sequence shown here is derived from an EMBL/GenBank/DDBJ whole genome shotgun (WGS) entry which is preliminary data.</text>
</comment>
<feature type="region of interest" description="Disordered" evidence="7">
    <location>
        <begin position="1082"/>
        <end position="1104"/>
    </location>
</feature>
<feature type="region of interest" description="Disordered" evidence="7">
    <location>
        <begin position="1251"/>
        <end position="1270"/>
    </location>
</feature>
<dbReference type="Proteomes" id="UP000184267">
    <property type="component" value="Unassembled WGS sequence"/>
</dbReference>
<reference evidence="8 9" key="1">
    <citation type="submission" date="2016-10" db="EMBL/GenBank/DDBJ databases">
        <title>Genome sequence of the basidiomycete white-rot fungus Trametes pubescens.</title>
        <authorList>
            <person name="Makela M.R."/>
            <person name="Granchi Z."/>
            <person name="Peng M."/>
            <person name="De Vries R.P."/>
            <person name="Grigoriev I."/>
            <person name="Riley R."/>
            <person name="Hilden K."/>
        </authorList>
    </citation>
    <scope>NUCLEOTIDE SEQUENCE [LARGE SCALE GENOMIC DNA]</scope>
    <source>
        <strain evidence="8 9">FBCC735</strain>
    </source>
</reference>
<feature type="region of interest" description="Disordered" evidence="7">
    <location>
        <begin position="1019"/>
        <end position="1051"/>
    </location>
</feature>
<evidence type="ECO:0000256" key="7">
    <source>
        <dbReference type="SAM" id="MobiDB-lite"/>
    </source>
</evidence>
<dbReference type="Gene3D" id="3.40.50.1820">
    <property type="entry name" value="alpha/beta hydrolase"/>
    <property type="match status" value="1"/>
</dbReference>
<dbReference type="GO" id="GO:0006508">
    <property type="term" value="P:proteolysis"/>
    <property type="evidence" value="ECO:0007669"/>
    <property type="project" value="UniProtKB-KW"/>
</dbReference>
<dbReference type="GO" id="GO:0004185">
    <property type="term" value="F:serine-type carboxypeptidase activity"/>
    <property type="evidence" value="ECO:0007669"/>
    <property type="project" value="UniProtKB-UniRule"/>
</dbReference>
<dbReference type="EMBL" id="MNAD01001187">
    <property type="protein sequence ID" value="OJT07367.1"/>
    <property type="molecule type" value="Genomic_DNA"/>
</dbReference>
<keyword evidence="4 6" id="KW-0378">Hydrolase</keyword>
<dbReference type="InterPro" id="IPR018202">
    <property type="entry name" value="Ser_caboxypep_ser_AS"/>
</dbReference>
<feature type="compositionally biased region" description="Polar residues" evidence="7">
    <location>
        <begin position="695"/>
        <end position="709"/>
    </location>
</feature>
<accession>A0A1M2VIF9</accession>
<keyword evidence="2 6" id="KW-0121">Carboxypeptidase</keyword>
<dbReference type="Gene3D" id="1.10.287.410">
    <property type="match status" value="1"/>
</dbReference>
<feature type="compositionally biased region" description="Polar residues" evidence="7">
    <location>
        <begin position="595"/>
        <end position="604"/>
    </location>
</feature>
<feature type="compositionally biased region" description="Low complexity" evidence="7">
    <location>
        <begin position="643"/>
        <end position="653"/>
    </location>
</feature>
<dbReference type="Pfam" id="PF00450">
    <property type="entry name" value="Peptidase_S10"/>
    <property type="match status" value="1"/>
</dbReference>
<comment type="similarity">
    <text evidence="1 6">Belongs to the peptidase S10 family.</text>
</comment>
<sequence length="1376" mass="151541">MTAVNLDALVGFPASSKMLRLTALVALVSTLSVLSSVLGNAVAHRALAGVKRDVTPGKLRIVENSGECETTPGVYQASGYADLDEENSMFWFFEACENPETVPLTLWLQGGPGGSGLVGVFQEHGPCWINNDTTSVSYNPFSWNNVSNMIYIDQPIPTGFSQGNRNLNNSHTTYTTLTSGAQFLQILFADDRFSKFQSNDFGIWTESYGGHYGPTFARQFLDQNKRIANGSAEGSSKRAAQDPLTQYGSYFDYAQFNPYFATADNDTLTSTNQSWIEPGGCRDEITNCYNTSDSQICATAQFDCDSEVAHRLVGDQDEDYILSGFEDSFPPDITAYANDTARKARIGAEGSFGEVNSGVLFAFSGEWMQNSVPTLESVINEGIHTTLYVGDADYQLNYFGVEAMLDKMNTTVSDEWAKQEFSNFTVRGEPGGLFKNAGHLHYLRVFGAYETYGRNRQSIADLEQEINDIFEDHPQSHYNEANEPVIPGDALVDVLRTFSSNHNAVELMTRDEEEQLTGLIATNPGIQVTPQVLLQFIAMQTTLSPSPKHSPEGSPPPNAGAFSDRGRSEDRDYDGMNSRSSSRDSTGTYYRPSSRGPSQESPFDTSRRQRTTPLNKNAPSSWSRRPPPSRRKSDAGHSRAMSDSESVTSPPSSYARTPGRSRAPSNPTSPTFSPPQVSKSISSPPFGGPSRPHSRAQSQPQGHFSSLDSAANDYYGSSPEREYGQRDTSSGLMSPPASDASFDDERHFSEQISSLPLPRHSADDSDDDSDEIEEALLGLVMDRSAASSTVSLDMQGRLDALQRMNTDLGRKLLEAERTLQNRLADHEQELEDMQMRLEEARSELSATKREEKDLRGKERQNSTQIAALETEIMKLQKTLDTARSSYQSLQKQYQEQCTESERYRNQLRRRDQEIKDLQDAAQMQSIETQKWLREQSNYEERIASLEEELLIAQQAQAQLDEQKQENMLLKETIDRMRFDMDELRNSASALEKGGSSGTASAQGSVSKSLGAELLSKMKDGKWDMDEEVEEEPTSFEVEVEGEDDETESEDVVQTIITRTKRKVASRAKKIETYQLDETKEYSDTGVQHEPAGFTSSRTVQTDPPPKILTASFSIQTEEPLVSTMSIQTEPEPIPTPPVHITFDAGIQTEASSTEEDDDALASSSSTLLPPTPKAAQEHLHAHDLPPAYNQVAGDELALRVANETLKTWHKGLKFPIEPLIGGVSVDAVEDWKALKEELGVDCAAIDRLIEESARTNQPRPGKSPARPRKSGRFYNIYNTYVYGDPDRGSSLVAGGHLLICVGASALVAFLMGQAMAPQYAIPGGATYYDRAAWSSFNSMQAGGEGFPGDSTAAVWGILGRLGGGAVRTLRGWPAYA</sequence>
<dbReference type="PROSITE" id="PS00131">
    <property type="entry name" value="CARBOXYPEPT_SER_SER"/>
    <property type="match status" value="1"/>
</dbReference>
<evidence type="ECO:0000313" key="8">
    <source>
        <dbReference type="EMBL" id="OJT07367.1"/>
    </source>
</evidence>
<proteinExistence type="inferred from homology"/>
<evidence type="ECO:0000256" key="2">
    <source>
        <dbReference type="ARBA" id="ARBA00022645"/>
    </source>
</evidence>
<organism evidence="8 9">
    <name type="scientific">Trametes pubescens</name>
    <name type="common">White-rot fungus</name>
    <dbReference type="NCBI Taxonomy" id="154538"/>
    <lineage>
        <taxon>Eukaryota</taxon>
        <taxon>Fungi</taxon>
        <taxon>Dikarya</taxon>
        <taxon>Basidiomycota</taxon>
        <taxon>Agaricomycotina</taxon>
        <taxon>Agaricomycetes</taxon>
        <taxon>Polyporales</taxon>
        <taxon>Polyporaceae</taxon>
        <taxon>Trametes</taxon>
    </lineage>
</organism>
<keyword evidence="3 6" id="KW-0645">Protease</keyword>
<dbReference type="SUPFAM" id="SSF53474">
    <property type="entry name" value="alpha/beta-Hydrolases"/>
    <property type="match status" value="1"/>
</dbReference>
<dbReference type="EC" id="3.4.16.-" evidence="6"/>
<dbReference type="InterPro" id="IPR029058">
    <property type="entry name" value="AB_hydrolase_fold"/>
</dbReference>
<feature type="region of interest" description="Disordered" evidence="7">
    <location>
        <begin position="543"/>
        <end position="771"/>
    </location>
</feature>
<feature type="region of interest" description="Disordered" evidence="7">
    <location>
        <begin position="1149"/>
        <end position="1177"/>
    </location>
</feature>
<keyword evidence="5" id="KW-0325">Glycoprotein</keyword>
<dbReference type="OMA" id="FEACENP"/>